<dbReference type="PANTHER" id="PTHR43525">
    <property type="entry name" value="PROTEIN MALY"/>
    <property type="match status" value="1"/>
</dbReference>
<keyword evidence="4 7" id="KW-0456">Lyase</keyword>
<evidence type="ECO:0000259" key="6">
    <source>
        <dbReference type="Pfam" id="PF00155"/>
    </source>
</evidence>
<accession>A0A1I5S0Y1</accession>
<evidence type="ECO:0000256" key="3">
    <source>
        <dbReference type="ARBA" id="ARBA00022898"/>
    </source>
</evidence>
<evidence type="ECO:0000256" key="2">
    <source>
        <dbReference type="ARBA" id="ARBA00012224"/>
    </source>
</evidence>
<dbReference type="InterPro" id="IPR004839">
    <property type="entry name" value="Aminotransferase_I/II_large"/>
</dbReference>
<dbReference type="CDD" id="cd00609">
    <property type="entry name" value="AAT_like"/>
    <property type="match status" value="1"/>
</dbReference>
<dbReference type="InterPro" id="IPR015422">
    <property type="entry name" value="PyrdxlP-dep_Trfase_small"/>
</dbReference>
<dbReference type="Gene3D" id="3.40.640.10">
    <property type="entry name" value="Type I PLP-dependent aspartate aminotransferase-like (Major domain)"/>
    <property type="match status" value="1"/>
</dbReference>
<dbReference type="GO" id="GO:0047804">
    <property type="term" value="F:cysteine-S-conjugate beta-lyase activity"/>
    <property type="evidence" value="ECO:0007669"/>
    <property type="project" value="UniProtKB-EC"/>
</dbReference>
<dbReference type="InterPro" id="IPR015421">
    <property type="entry name" value="PyrdxlP-dep_Trfase_major"/>
</dbReference>
<dbReference type="InterPro" id="IPR051798">
    <property type="entry name" value="Class-II_PLP-Dep_Aminotrans"/>
</dbReference>
<dbReference type="Proteomes" id="UP000182624">
    <property type="component" value="Unassembled WGS sequence"/>
</dbReference>
<feature type="domain" description="Aminotransferase class I/classII large" evidence="6">
    <location>
        <begin position="33"/>
        <end position="385"/>
    </location>
</feature>
<dbReference type="EMBL" id="FOXO01000005">
    <property type="protein sequence ID" value="SFP64324.1"/>
    <property type="molecule type" value="Genomic_DNA"/>
</dbReference>
<evidence type="ECO:0000313" key="8">
    <source>
        <dbReference type="Proteomes" id="UP000182624"/>
    </source>
</evidence>
<protein>
    <recommendedName>
        <fullName evidence="2">cysteine-S-conjugate beta-lyase</fullName>
        <ecNumber evidence="2">4.4.1.13</ecNumber>
    </recommendedName>
</protein>
<keyword evidence="3" id="KW-0663">Pyridoxal phosphate</keyword>
<comment type="similarity">
    <text evidence="5">Belongs to the class-II pyridoxal-phosphate-dependent aminotransferase family. MalY/PatB cystathionine beta-lyase subfamily.</text>
</comment>
<dbReference type="Gene3D" id="3.90.1150.10">
    <property type="entry name" value="Aspartate Aminotransferase, domain 1"/>
    <property type="match status" value="1"/>
</dbReference>
<dbReference type="EC" id="4.4.1.13" evidence="2"/>
<dbReference type="Pfam" id="PF00155">
    <property type="entry name" value="Aminotran_1_2"/>
    <property type="match status" value="1"/>
</dbReference>
<keyword evidence="8" id="KW-1185">Reference proteome</keyword>
<evidence type="ECO:0000256" key="1">
    <source>
        <dbReference type="ARBA" id="ARBA00001933"/>
    </source>
</evidence>
<evidence type="ECO:0000256" key="5">
    <source>
        <dbReference type="ARBA" id="ARBA00037974"/>
    </source>
</evidence>
<dbReference type="AlphaFoldDB" id="A0A1I5S0Y1"/>
<evidence type="ECO:0000313" key="7">
    <source>
        <dbReference type="EMBL" id="SFP64324.1"/>
    </source>
</evidence>
<name>A0A1I5S0Y1_9FIRM</name>
<dbReference type="RefSeq" id="WP_074884984.1">
    <property type="nucleotide sequence ID" value="NZ_FOXO01000005.1"/>
</dbReference>
<dbReference type="NCBIfam" id="TIGR04350">
    <property type="entry name" value="C_S_lyase_PatB"/>
    <property type="match status" value="1"/>
</dbReference>
<dbReference type="InterPro" id="IPR015424">
    <property type="entry name" value="PyrdxlP-dep_Trfase"/>
</dbReference>
<dbReference type="PANTHER" id="PTHR43525:SF1">
    <property type="entry name" value="PROTEIN MALY"/>
    <property type="match status" value="1"/>
</dbReference>
<reference evidence="8" key="1">
    <citation type="submission" date="2016-10" db="EMBL/GenBank/DDBJ databases">
        <authorList>
            <person name="Varghese N."/>
            <person name="Submissions S."/>
        </authorList>
    </citation>
    <scope>NUCLEOTIDE SEQUENCE [LARGE SCALE GENOMIC DNA]</scope>
    <source>
        <strain evidence="8">P18</strain>
    </source>
</reference>
<sequence length="395" mass="45469">MYDFVTSKDCICENSFKYKDMLKRNPDVPSGIVPMSIADMEFRTAPEITEEIKRYLDHNYLGYTDISDSYLNSIVNWMGKRHNYEIKKEWIAPSDGVVTAIGDLILSTTAPGDGVVVFSPVYKPFKRAVKMKDRNLIEISLILDGAGYRIDYEEFEKVAKKADTKLLIFCNPHNPVGRVWTKDELLKVYDICVRNDVFIIDDEIHHDLIMPGFEHTVMARISKDAGMHMAVCTAPSKSFNLAGLQTSYAIIENPDIYKKFKASRLDGFRSVTNVLGMVALEAAYTYGERWLDECIQVIYDNYRYISEFIEKNIPEIKIFPLEGTYLLWCDCRSLGLNKTELEAFMAEKAYIFADEGYIFGDEGIGFERINIACPNQVIKETMERLYYAYKIYIKK</sequence>
<gene>
    <name evidence="7" type="ORF">SAMN04487928_10564</name>
</gene>
<comment type="cofactor">
    <cofactor evidence="1">
        <name>pyridoxal 5'-phosphate</name>
        <dbReference type="ChEBI" id="CHEBI:597326"/>
    </cofactor>
</comment>
<evidence type="ECO:0000256" key="4">
    <source>
        <dbReference type="ARBA" id="ARBA00023239"/>
    </source>
</evidence>
<dbReference type="SUPFAM" id="SSF53383">
    <property type="entry name" value="PLP-dependent transferases"/>
    <property type="match status" value="1"/>
</dbReference>
<organism evidence="7 8">
    <name type="scientific">Butyrivibrio proteoclasticus</name>
    <dbReference type="NCBI Taxonomy" id="43305"/>
    <lineage>
        <taxon>Bacteria</taxon>
        <taxon>Bacillati</taxon>
        <taxon>Bacillota</taxon>
        <taxon>Clostridia</taxon>
        <taxon>Lachnospirales</taxon>
        <taxon>Lachnospiraceae</taxon>
        <taxon>Butyrivibrio</taxon>
    </lineage>
</organism>
<dbReference type="OrthoDB" id="9802872at2"/>
<dbReference type="InterPro" id="IPR027619">
    <property type="entry name" value="C-S_lyase_PatB-like"/>
</dbReference>
<proteinExistence type="inferred from homology"/>
<dbReference type="GO" id="GO:0030170">
    <property type="term" value="F:pyridoxal phosphate binding"/>
    <property type="evidence" value="ECO:0007669"/>
    <property type="project" value="InterPro"/>
</dbReference>